<dbReference type="GO" id="GO:0003676">
    <property type="term" value="F:nucleic acid binding"/>
    <property type="evidence" value="ECO:0007669"/>
    <property type="project" value="InterPro"/>
</dbReference>
<keyword evidence="2" id="KW-0255">Endonuclease</keyword>
<organism evidence="2 3">
    <name type="scientific">Neolewinella lacunae</name>
    <dbReference type="NCBI Taxonomy" id="1517758"/>
    <lineage>
        <taxon>Bacteria</taxon>
        <taxon>Pseudomonadati</taxon>
        <taxon>Bacteroidota</taxon>
        <taxon>Saprospiria</taxon>
        <taxon>Saprospirales</taxon>
        <taxon>Lewinellaceae</taxon>
        <taxon>Neolewinella</taxon>
    </lineage>
</organism>
<dbReference type="Proteomes" id="UP000650081">
    <property type="component" value="Unassembled WGS sequence"/>
</dbReference>
<evidence type="ECO:0000259" key="1">
    <source>
        <dbReference type="Pfam" id="PF01844"/>
    </source>
</evidence>
<sequence length="221" mass="24562">MRAVEKGTNATVFTHWNEARNPLVDKIGWYCSYCEMSVRQLIAVEHIVPRDNGGAPLAWENFLLSCVYCNSQKSARNQSRTGYLWPDRDNTDFAFGYNKVDATIALPGPVTPEAEATIDLMGLNRMPGSAHAPTERDTRWIHRLDAWSQAEKCLSIWQNHPQPYTAELIAMVAAGMGFYSVWTTVFAAEPLALPIIKQAFVGTFAEQDANGLRVIRAGGVV</sequence>
<dbReference type="InterPro" id="IPR003615">
    <property type="entry name" value="HNH_nuc"/>
</dbReference>
<dbReference type="GO" id="GO:0008270">
    <property type="term" value="F:zinc ion binding"/>
    <property type="evidence" value="ECO:0007669"/>
    <property type="project" value="InterPro"/>
</dbReference>
<feature type="domain" description="HNH" evidence="1">
    <location>
        <begin position="31"/>
        <end position="76"/>
    </location>
</feature>
<proteinExistence type="predicted"/>
<dbReference type="CDD" id="cd00085">
    <property type="entry name" value="HNHc"/>
    <property type="match status" value="1"/>
</dbReference>
<comment type="caution">
    <text evidence="2">The sequence shown here is derived from an EMBL/GenBank/DDBJ whole genome shotgun (WGS) entry which is preliminary data.</text>
</comment>
<gene>
    <name evidence="2" type="ORF">H9S92_17210</name>
</gene>
<dbReference type="RefSeq" id="WP_187467926.1">
    <property type="nucleotide sequence ID" value="NZ_JACSIT010000141.1"/>
</dbReference>
<dbReference type="Gene3D" id="1.10.30.50">
    <property type="match status" value="1"/>
</dbReference>
<keyword evidence="3" id="KW-1185">Reference proteome</keyword>
<keyword evidence="2" id="KW-0540">Nuclease</keyword>
<name>A0A923PKV4_9BACT</name>
<protein>
    <submittedName>
        <fullName evidence="2">HNH endonuclease</fullName>
    </submittedName>
</protein>
<dbReference type="Pfam" id="PF01844">
    <property type="entry name" value="HNH"/>
    <property type="match status" value="1"/>
</dbReference>
<evidence type="ECO:0000313" key="2">
    <source>
        <dbReference type="EMBL" id="MBC6995910.1"/>
    </source>
</evidence>
<dbReference type="AlphaFoldDB" id="A0A923PKV4"/>
<reference evidence="2" key="1">
    <citation type="submission" date="2020-08" db="EMBL/GenBank/DDBJ databases">
        <title>Lewinella bacteria from marine environments.</title>
        <authorList>
            <person name="Zhong Y."/>
        </authorList>
    </citation>
    <scope>NUCLEOTIDE SEQUENCE</scope>
    <source>
        <strain evidence="2">KCTC 42187</strain>
    </source>
</reference>
<evidence type="ECO:0000313" key="3">
    <source>
        <dbReference type="Proteomes" id="UP000650081"/>
    </source>
</evidence>
<keyword evidence="2" id="KW-0378">Hydrolase</keyword>
<dbReference type="InterPro" id="IPR002711">
    <property type="entry name" value="HNH"/>
</dbReference>
<accession>A0A923PKV4</accession>
<dbReference type="GO" id="GO:0004519">
    <property type="term" value="F:endonuclease activity"/>
    <property type="evidence" value="ECO:0007669"/>
    <property type="project" value="UniProtKB-KW"/>
</dbReference>
<dbReference type="EMBL" id="JACSIT010000141">
    <property type="protein sequence ID" value="MBC6995910.1"/>
    <property type="molecule type" value="Genomic_DNA"/>
</dbReference>